<dbReference type="RefSeq" id="WP_213529998.1">
    <property type="nucleotide sequence ID" value="NZ_BOVJ01000136.1"/>
</dbReference>
<keyword evidence="2" id="KW-1185">Reference proteome</keyword>
<name>A0ABQ4NBB0_9BACL</name>
<proteinExistence type="predicted"/>
<dbReference type="Proteomes" id="UP000680304">
    <property type="component" value="Unassembled WGS sequence"/>
</dbReference>
<reference evidence="1 2" key="1">
    <citation type="submission" date="2021-04" db="EMBL/GenBank/DDBJ databases">
        <title>Draft genome sequence of Paenibacillus cisolokensis, LC2-13A.</title>
        <authorList>
            <person name="Uke A."/>
            <person name="Chhe C."/>
            <person name="Baramee S."/>
            <person name="Kosugi A."/>
        </authorList>
    </citation>
    <scope>NUCLEOTIDE SEQUENCE [LARGE SCALE GENOMIC DNA]</scope>
    <source>
        <strain evidence="1 2">LC2-13A</strain>
    </source>
</reference>
<organism evidence="1 2">
    <name type="scientific">Paenibacillus cisolokensis</name>
    <dbReference type="NCBI Taxonomy" id="1658519"/>
    <lineage>
        <taxon>Bacteria</taxon>
        <taxon>Bacillati</taxon>
        <taxon>Bacillota</taxon>
        <taxon>Bacilli</taxon>
        <taxon>Bacillales</taxon>
        <taxon>Paenibacillaceae</taxon>
        <taxon>Paenibacillus</taxon>
    </lineage>
</organism>
<evidence type="ECO:0000313" key="1">
    <source>
        <dbReference type="EMBL" id="GIQ65512.1"/>
    </source>
</evidence>
<dbReference type="EMBL" id="BOVJ01000136">
    <property type="protein sequence ID" value="GIQ65512.1"/>
    <property type="molecule type" value="Genomic_DNA"/>
</dbReference>
<protein>
    <submittedName>
        <fullName evidence="1">Uncharacterized protein</fullName>
    </submittedName>
</protein>
<accession>A0ABQ4NBB0</accession>
<comment type="caution">
    <text evidence="1">The sequence shown here is derived from an EMBL/GenBank/DDBJ whole genome shotgun (WGS) entry which is preliminary data.</text>
</comment>
<sequence length="299" mass="35424">MQLEYAQVKKIIMLDTMSCFRRQRSFRWLAEEFEPLTLYSHEDGRRCPFFTEFLLAPQQSSRGRFYCGLYAGYDHARKEDWSEWVDWLFMKEQGVHALATVADLNGIQEIGVWLMLPYPPPGDYMYEQGKRPRRFNIQLHRLLALHDTIETVIERWSRFYARTPVRLRGFVWGRQGIPEADVEVVEMCNEWIASLGLERLWMANYRSNRVIEWRELHFSAIALFANYTGRSEYGKDWLYNTGKFAALNGMGIQVVNGRGVIYDPNHADLYLEMVKNISSREEEARSFTRFRIQRPLMCL</sequence>
<dbReference type="Pfam" id="PF16147">
    <property type="entry name" value="DUF4855"/>
    <property type="match status" value="1"/>
</dbReference>
<dbReference type="InterPro" id="IPR032329">
    <property type="entry name" value="DUF4855"/>
</dbReference>
<gene>
    <name evidence="1" type="ORF">PACILC2_40800</name>
</gene>
<evidence type="ECO:0000313" key="2">
    <source>
        <dbReference type="Proteomes" id="UP000680304"/>
    </source>
</evidence>